<dbReference type="InterPro" id="IPR017972">
    <property type="entry name" value="Cyt_P450_CS"/>
</dbReference>
<dbReference type="PROSITE" id="PS00086">
    <property type="entry name" value="CYTOCHROME_P450"/>
    <property type="match status" value="1"/>
</dbReference>
<organism evidence="8 9">
    <name type="scientific">Microbispora oryzae</name>
    <dbReference type="NCBI Taxonomy" id="2806554"/>
    <lineage>
        <taxon>Bacteria</taxon>
        <taxon>Bacillati</taxon>
        <taxon>Actinomycetota</taxon>
        <taxon>Actinomycetes</taxon>
        <taxon>Streptosporangiales</taxon>
        <taxon>Streptosporangiaceae</taxon>
        <taxon>Microbispora</taxon>
    </lineage>
</organism>
<comment type="similarity">
    <text evidence="1 7">Belongs to the cytochrome P450 family.</text>
</comment>
<keyword evidence="5 7" id="KW-0408">Iron</keyword>
<dbReference type="PANTHER" id="PTHR46696:SF1">
    <property type="entry name" value="CYTOCHROME P450 YJIB-RELATED"/>
    <property type="match status" value="1"/>
</dbReference>
<evidence type="ECO:0000313" key="9">
    <source>
        <dbReference type="Proteomes" id="UP000674234"/>
    </source>
</evidence>
<protein>
    <submittedName>
        <fullName evidence="8">Cytochrome P450</fullName>
    </submittedName>
</protein>
<evidence type="ECO:0000256" key="2">
    <source>
        <dbReference type="ARBA" id="ARBA00022617"/>
    </source>
</evidence>
<dbReference type="Proteomes" id="UP000674234">
    <property type="component" value="Unassembled WGS sequence"/>
</dbReference>
<dbReference type="PANTHER" id="PTHR46696">
    <property type="entry name" value="P450, PUTATIVE (EUROFUNG)-RELATED"/>
    <property type="match status" value="1"/>
</dbReference>
<dbReference type="InterPro" id="IPR002397">
    <property type="entry name" value="Cyt_P450_B"/>
</dbReference>
<dbReference type="RefSeq" id="WP_210155432.1">
    <property type="nucleotide sequence ID" value="NZ_JAFCNB010000004.1"/>
</dbReference>
<dbReference type="CDD" id="cd11029">
    <property type="entry name" value="CYP107-like"/>
    <property type="match status" value="1"/>
</dbReference>
<evidence type="ECO:0000256" key="1">
    <source>
        <dbReference type="ARBA" id="ARBA00010617"/>
    </source>
</evidence>
<keyword evidence="9" id="KW-1185">Reference proteome</keyword>
<keyword evidence="4 7" id="KW-0560">Oxidoreductase</keyword>
<dbReference type="PRINTS" id="PR00359">
    <property type="entry name" value="BP450"/>
</dbReference>
<dbReference type="Pfam" id="PF00067">
    <property type="entry name" value="p450"/>
    <property type="match status" value="1"/>
</dbReference>
<evidence type="ECO:0000256" key="4">
    <source>
        <dbReference type="ARBA" id="ARBA00023002"/>
    </source>
</evidence>
<evidence type="ECO:0000256" key="7">
    <source>
        <dbReference type="RuleBase" id="RU000461"/>
    </source>
</evidence>
<dbReference type="AlphaFoldDB" id="A0A940WEM5"/>
<dbReference type="Gene3D" id="1.10.630.10">
    <property type="entry name" value="Cytochrome P450"/>
    <property type="match status" value="1"/>
</dbReference>
<dbReference type="InterPro" id="IPR036396">
    <property type="entry name" value="Cyt_P450_sf"/>
</dbReference>
<evidence type="ECO:0000256" key="5">
    <source>
        <dbReference type="ARBA" id="ARBA00023004"/>
    </source>
</evidence>
<proteinExistence type="inferred from homology"/>
<gene>
    <name evidence="8" type="ORF">JOL79_09965</name>
</gene>
<name>A0A940WEM5_9ACTN</name>
<comment type="caution">
    <text evidence="8">The sequence shown here is derived from an EMBL/GenBank/DDBJ whole genome shotgun (WGS) entry which is preliminary data.</text>
</comment>
<reference evidence="8" key="1">
    <citation type="submission" date="2021-02" db="EMBL/GenBank/DDBJ databases">
        <title>Draft genome sequence of Microbispora sp. RL4-1S isolated from rice leaves in Thailand.</title>
        <authorList>
            <person name="Muangham S."/>
            <person name="Duangmal K."/>
        </authorList>
    </citation>
    <scope>NUCLEOTIDE SEQUENCE</scope>
    <source>
        <strain evidence="8">RL4-1S</strain>
    </source>
</reference>
<dbReference type="SUPFAM" id="SSF48264">
    <property type="entry name" value="Cytochrome P450"/>
    <property type="match status" value="1"/>
</dbReference>
<dbReference type="GO" id="GO:0016705">
    <property type="term" value="F:oxidoreductase activity, acting on paired donors, with incorporation or reduction of molecular oxygen"/>
    <property type="evidence" value="ECO:0007669"/>
    <property type="project" value="InterPro"/>
</dbReference>
<dbReference type="FunFam" id="1.10.630.10:FF:000018">
    <property type="entry name" value="Cytochrome P450 monooxygenase"/>
    <property type="match status" value="1"/>
</dbReference>
<keyword evidence="6 7" id="KW-0503">Monooxygenase</keyword>
<evidence type="ECO:0000313" key="8">
    <source>
        <dbReference type="EMBL" id="MBP2704135.1"/>
    </source>
</evidence>
<evidence type="ECO:0000256" key="3">
    <source>
        <dbReference type="ARBA" id="ARBA00022723"/>
    </source>
</evidence>
<dbReference type="InterPro" id="IPR001128">
    <property type="entry name" value="Cyt_P450"/>
</dbReference>
<evidence type="ECO:0000256" key="6">
    <source>
        <dbReference type="ARBA" id="ARBA00023033"/>
    </source>
</evidence>
<dbReference type="GO" id="GO:0004497">
    <property type="term" value="F:monooxygenase activity"/>
    <property type="evidence" value="ECO:0007669"/>
    <property type="project" value="UniProtKB-KW"/>
</dbReference>
<sequence>MTETVETDLSAAPAWTAASPFTAVNGDDRHEVYAALLADGPVHQITTPTGVTAWLVTGHAEARALLSDPRLVKGGWQAAVYARELPEEVARGIFTHMLSSDGADHVRLRKLVTAAFTRRRVEKLVPRIQRMTDELLDAVEGEETVDLISALAFPLPIGVICDLIGIPQESRADFRAWTAPLVAPGIFSFEEFAEAAAAMLRFSRELIEEKRRSPLDDLLSDLIAVRDDGEGLTEDELTSMIFLLVVAGHETTVNLIGNGVRALLANPGQLALLRERPALLEPAIEELLRHDGPLQNTLPYRTTEPVEVGGVTIPEGVPVIVSLLAANRDPALYAEGDTLDITRAAPTHVAFGHGIHYCVGAPLARVEARIAFATLLDRFPRMRLAVPDDSLTRAGSMIMNGLTALPVQLR</sequence>
<dbReference type="GO" id="GO:0020037">
    <property type="term" value="F:heme binding"/>
    <property type="evidence" value="ECO:0007669"/>
    <property type="project" value="InterPro"/>
</dbReference>
<dbReference type="GO" id="GO:0005506">
    <property type="term" value="F:iron ion binding"/>
    <property type="evidence" value="ECO:0007669"/>
    <property type="project" value="InterPro"/>
</dbReference>
<keyword evidence="2 7" id="KW-0349">Heme</keyword>
<keyword evidence="3 7" id="KW-0479">Metal-binding</keyword>
<dbReference type="EMBL" id="JAFCNB010000004">
    <property type="protein sequence ID" value="MBP2704135.1"/>
    <property type="molecule type" value="Genomic_DNA"/>
</dbReference>
<accession>A0A940WEM5</accession>